<feature type="domain" description="DCD" evidence="2">
    <location>
        <begin position="16"/>
        <end position="146"/>
    </location>
</feature>
<sequence>MESRDLSRRKVVSGHFPECGAIFMSNRSTLKECFEKRLLGLPESQSGFVSRVKAGMILFLFETEERKLYGVFEAVSDGGMDIVPQAYASSGRWFPAQVKFTSIWHCDPLSEDLFRDAIRDNYFTTHRFNFGLSMDQVQSLLWIFSSRKLQIPKSLHHNKRKNREQGCKYKKGEVNKVGFGKIETLGWWKGTCEEPEMERHLSSDFCRTSASIPSDVDAYDPDHPGFLHSDNSEVHSVSGHELQELLALQEKKDNSHSSTEDTEDFIPLFSPDHSDVEEEEGFDFNECSADKQIELGIFAGDKVSFIPVPQLPPPRPISSNDRYNPMKMDHPFASPPGSPCDTLDDSSASLPLSGASNLQSNDGNDDLRSLLTKGMYADKAKKKTSVFSRLNFSSKNSSSKNQNAASGKKLMNHTSRLKQRSHDECDKVEKVTLQKHEVEDCNVDKRTSVFMRLTRTSYAQEVHCMTTVKERIRGSKTSKKKIKFSEWEYNDNVGRSQEMLADGFQADISVPEILEKLWHRHANRREYCGKI</sequence>
<organism evidence="3 4">
    <name type="scientific">Crotalaria pallida</name>
    <name type="common">Smooth rattlebox</name>
    <name type="synonym">Crotalaria striata</name>
    <dbReference type="NCBI Taxonomy" id="3830"/>
    <lineage>
        <taxon>Eukaryota</taxon>
        <taxon>Viridiplantae</taxon>
        <taxon>Streptophyta</taxon>
        <taxon>Embryophyta</taxon>
        <taxon>Tracheophyta</taxon>
        <taxon>Spermatophyta</taxon>
        <taxon>Magnoliopsida</taxon>
        <taxon>eudicotyledons</taxon>
        <taxon>Gunneridae</taxon>
        <taxon>Pentapetalae</taxon>
        <taxon>rosids</taxon>
        <taxon>fabids</taxon>
        <taxon>Fabales</taxon>
        <taxon>Fabaceae</taxon>
        <taxon>Papilionoideae</taxon>
        <taxon>50 kb inversion clade</taxon>
        <taxon>genistoids sensu lato</taxon>
        <taxon>core genistoids</taxon>
        <taxon>Crotalarieae</taxon>
        <taxon>Crotalaria</taxon>
    </lineage>
</organism>
<name>A0AAN9DZP8_CROPI</name>
<dbReference type="PROSITE" id="PS51222">
    <property type="entry name" value="DCD"/>
    <property type="match status" value="1"/>
</dbReference>
<proteinExistence type="predicted"/>
<gene>
    <name evidence="3" type="ORF">RIF29_38635</name>
</gene>
<evidence type="ECO:0000313" key="3">
    <source>
        <dbReference type="EMBL" id="KAK7243823.1"/>
    </source>
</evidence>
<dbReference type="SMART" id="SM00767">
    <property type="entry name" value="DCD"/>
    <property type="match status" value="1"/>
</dbReference>
<feature type="region of interest" description="Disordered" evidence="1">
    <location>
        <begin position="309"/>
        <end position="366"/>
    </location>
</feature>
<dbReference type="PANTHER" id="PTHR46444:SF9">
    <property type="entry name" value="DCD (DEVELOPMENT AND CELL DEATH) DOMAIN PROTEIN"/>
    <property type="match status" value="1"/>
</dbReference>
<keyword evidence="4" id="KW-1185">Reference proteome</keyword>
<evidence type="ECO:0000259" key="2">
    <source>
        <dbReference type="PROSITE" id="PS51222"/>
    </source>
</evidence>
<feature type="compositionally biased region" description="Polar residues" evidence="1">
    <location>
        <begin position="345"/>
        <end position="362"/>
    </location>
</feature>
<evidence type="ECO:0000313" key="4">
    <source>
        <dbReference type="Proteomes" id="UP001372338"/>
    </source>
</evidence>
<comment type="caution">
    <text evidence="3">The sequence shown here is derived from an EMBL/GenBank/DDBJ whole genome shotgun (WGS) entry which is preliminary data.</text>
</comment>
<dbReference type="EMBL" id="JAYWIO010000008">
    <property type="protein sequence ID" value="KAK7243823.1"/>
    <property type="molecule type" value="Genomic_DNA"/>
</dbReference>
<dbReference type="AlphaFoldDB" id="A0AAN9DZP8"/>
<protein>
    <recommendedName>
        <fullName evidence="2">DCD domain-containing protein</fullName>
    </recommendedName>
</protein>
<feature type="compositionally biased region" description="Low complexity" evidence="1">
    <location>
        <begin position="392"/>
        <end position="409"/>
    </location>
</feature>
<evidence type="ECO:0000256" key="1">
    <source>
        <dbReference type="SAM" id="MobiDB-lite"/>
    </source>
</evidence>
<feature type="region of interest" description="Disordered" evidence="1">
    <location>
        <begin position="392"/>
        <end position="423"/>
    </location>
</feature>
<accession>A0AAN9DZP8</accession>
<reference evidence="3 4" key="1">
    <citation type="submission" date="2024-01" db="EMBL/GenBank/DDBJ databases">
        <title>The genomes of 5 underutilized Papilionoideae crops provide insights into root nodulation and disease resistanc.</title>
        <authorList>
            <person name="Yuan L."/>
        </authorList>
    </citation>
    <scope>NUCLEOTIDE SEQUENCE [LARGE SCALE GENOMIC DNA]</scope>
    <source>
        <strain evidence="3">ZHUSHIDOU_FW_LH</strain>
        <tissue evidence="3">Leaf</tissue>
    </source>
</reference>
<dbReference type="Pfam" id="PF10539">
    <property type="entry name" value="Dev_Cell_Death"/>
    <property type="match status" value="1"/>
</dbReference>
<dbReference type="PANTHER" id="PTHR46444">
    <property type="entry name" value="DCD (DEVELOPMENT AND CELL DEATH) DOMAIN PROTEIN-RELATED"/>
    <property type="match status" value="1"/>
</dbReference>
<dbReference type="InterPro" id="IPR013989">
    <property type="entry name" value="Dev_and_cell_death_domain"/>
</dbReference>
<dbReference type="Proteomes" id="UP001372338">
    <property type="component" value="Unassembled WGS sequence"/>
</dbReference>